<dbReference type="EMBL" id="BPLR01007234">
    <property type="protein sequence ID" value="GIY15450.1"/>
    <property type="molecule type" value="Genomic_DNA"/>
</dbReference>
<protein>
    <submittedName>
        <fullName evidence="1">Uncharacterized protein</fullName>
    </submittedName>
</protein>
<keyword evidence="2" id="KW-1185">Reference proteome</keyword>
<evidence type="ECO:0000313" key="1">
    <source>
        <dbReference type="EMBL" id="GIY15450.1"/>
    </source>
</evidence>
<reference evidence="1 2" key="1">
    <citation type="submission" date="2021-06" db="EMBL/GenBank/DDBJ databases">
        <title>Caerostris extrusa draft genome.</title>
        <authorList>
            <person name="Kono N."/>
            <person name="Arakawa K."/>
        </authorList>
    </citation>
    <scope>NUCLEOTIDE SEQUENCE [LARGE SCALE GENOMIC DNA]</scope>
</reference>
<gene>
    <name evidence="1" type="ORF">CEXT_619871</name>
</gene>
<sequence>MNNLSSLVLKSYWKNFSHGVVGGLGLEFASHRRRVFVLIGSFWSWPHMGRRVKKALSQTIKLLFRSKQASVIRYSWDRLLSRERFLIVV</sequence>
<evidence type="ECO:0000313" key="2">
    <source>
        <dbReference type="Proteomes" id="UP001054945"/>
    </source>
</evidence>
<name>A0AAV4R143_CAEEX</name>
<organism evidence="1 2">
    <name type="scientific">Caerostris extrusa</name>
    <name type="common">Bark spider</name>
    <name type="synonym">Caerostris bankana</name>
    <dbReference type="NCBI Taxonomy" id="172846"/>
    <lineage>
        <taxon>Eukaryota</taxon>
        <taxon>Metazoa</taxon>
        <taxon>Ecdysozoa</taxon>
        <taxon>Arthropoda</taxon>
        <taxon>Chelicerata</taxon>
        <taxon>Arachnida</taxon>
        <taxon>Araneae</taxon>
        <taxon>Araneomorphae</taxon>
        <taxon>Entelegynae</taxon>
        <taxon>Araneoidea</taxon>
        <taxon>Araneidae</taxon>
        <taxon>Caerostris</taxon>
    </lineage>
</organism>
<accession>A0AAV4R143</accession>
<dbReference type="Proteomes" id="UP001054945">
    <property type="component" value="Unassembled WGS sequence"/>
</dbReference>
<comment type="caution">
    <text evidence="1">The sequence shown here is derived from an EMBL/GenBank/DDBJ whole genome shotgun (WGS) entry which is preliminary data.</text>
</comment>
<dbReference type="AlphaFoldDB" id="A0AAV4R143"/>
<proteinExistence type="predicted"/>